<proteinExistence type="predicted"/>
<accession>A0A9P0AM50</accession>
<gene>
    <name evidence="1" type="ORF">BEMITA_LOCUS13016</name>
</gene>
<dbReference type="Proteomes" id="UP001152759">
    <property type="component" value="Chromosome 8"/>
</dbReference>
<reference evidence="1" key="1">
    <citation type="submission" date="2021-12" db="EMBL/GenBank/DDBJ databases">
        <authorList>
            <person name="King R."/>
        </authorList>
    </citation>
    <scope>NUCLEOTIDE SEQUENCE</scope>
</reference>
<sequence length="35" mass="3971">MNTSRIASNTVRSPAVIAVSVKRIVPTRMHEYFTH</sequence>
<feature type="non-terminal residue" evidence="1">
    <location>
        <position position="35"/>
    </location>
</feature>
<dbReference type="AlphaFoldDB" id="A0A9P0AM50"/>
<evidence type="ECO:0000313" key="1">
    <source>
        <dbReference type="EMBL" id="CAH0394753.1"/>
    </source>
</evidence>
<name>A0A9P0AM50_BEMTA</name>
<dbReference type="EMBL" id="OU963869">
    <property type="protein sequence ID" value="CAH0394753.1"/>
    <property type="molecule type" value="Genomic_DNA"/>
</dbReference>
<keyword evidence="2" id="KW-1185">Reference proteome</keyword>
<organism evidence="1 2">
    <name type="scientific">Bemisia tabaci</name>
    <name type="common">Sweetpotato whitefly</name>
    <name type="synonym">Aleurodes tabaci</name>
    <dbReference type="NCBI Taxonomy" id="7038"/>
    <lineage>
        <taxon>Eukaryota</taxon>
        <taxon>Metazoa</taxon>
        <taxon>Ecdysozoa</taxon>
        <taxon>Arthropoda</taxon>
        <taxon>Hexapoda</taxon>
        <taxon>Insecta</taxon>
        <taxon>Pterygota</taxon>
        <taxon>Neoptera</taxon>
        <taxon>Paraneoptera</taxon>
        <taxon>Hemiptera</taxon>
        <taxon>Sternorrhyncha</taxon>
        <taxon>Aleyrodoidea</taxon>
        <taxon>Aleyrodidae</taxon>
        <taxon>Aleyrodinae</taxon>
        <taxon>Bemisia</taxon>
    </lineage>
</organism>
<protein>
    <submittedName>
        <fullName evidence="1">Uncharacterized protein</fullName>
    </submittedName>
</protein>
<evidence type="ECO:0000313" key="2">
    <source>
        <dbReference type="Proteomes" id="UP001152759"/>
    </source>
</evidence>